<keyword evidence="1" id="KW-0543">Viral nucleoprotein</keyword>
<organism evidence="1">
    <name type="scientific">Blattella germanica chuvirus 1</name>
    <dbReference type="NCBI Taxonomy" id="3133478"/>
    <lineage>
        <taxon>Viruses</taxon>
        <taxon>Riboviria</taxon>
        <taxon>Orthornavirae</taxon>
        <taxon>Negarnaviricota</taxon>
        <taxon>Haploviricotina</taxon>
        <taxon>Monjiviricetes</taxon>
        <taxon>Jingchuvirales</taxon>
        <taxon>Chuviridae</taxon>
    </lineage>
</organism>
<evidence type="ECO:0000313" key="1">
    <source>
        <dbReference type="EMBL" id="DBA56552.1"/>
    </source>
</evidence>
<dbReference type="EMBL" id="BK067096">
    <property type="protein sequence ID" value="DBA56552.1"/>
    <property type="molecule type" value="Viral_cRNA"/>
</dbReference>
<accession>A0AAT9J9W0</accession>
<reference evidence="1" key="1">
    <citation type="journal article" date="2024" name="Microb. Genom.">
        <title>The hidden RNA viruses in Blattodea (cockroach and termite).</title>
        <authorList>
            <person name="Fan J."/>
            <person name="Jiang S."/>
            <person name="Li W."/>
            <person name="Li J."/>
            <person name="Pang R."/>
            <person name="Wu H."/>
        </authorList>
    </citation>
    <scope>NUCLEOTIDE SEQUENCE</scope>
    <source>
        <strain evidence="1">US2021</strain>
    </source>
</reference>
<name>A0AAT9J9W0_9VIRU</name>
<protein>
    <submittedName>
        <fullName evidence="1">Nucleocapsid protein</fullName>
    </submittedName>
</protein>
<keyword evidence="1" id="KW-0946">Virion</keyword>
<dbReference type="GO" id="GO:0019013">
    <property type="term" value="C:viral nucleocapsid"/>
    <property type="evidence" value="ECO:0007669"/>
    <property type="project" value="UniProtKB-KW"/>
</dbReference>
<sequence length="491" mass="53135">MAAARMELPCDPILEPTAAQLIADRAFYRHDANGQVVNIDAQAGLREIGICDNRVQYGTWIDVPAIHKTLILGTVNIAPFNTQVVVDPRAATIAYMYAICRLSTEDQASDANVYALAAAEVLAPVIPNELLAPEAEARAILVQAVYHALRNNIYAGFSACTAANYLAAFRLEVPGQDNVPAVPAGAMRRNFAGLVANMPDTLQGLVAADYRMTPQHAMALLIFWAEMPTVQYMGLSLLTLTYVSVAKRGQITPAAIRKVTSGIQDDILVNISINAAAVRNLYRRFLSRVTANNIVRILTRWEGMLPQEALRLRLTLQQTEWAGLTVLNIIREALIAYSTFNWGVVAELFPAEAAALTRAFATVNGNPYFGFNHDLGEVKSTNYRFIGWVAKELLVRGEGRHSLAQYAGWPVIVPHEAHLLRMIQQYLARRAPGDLAAPEAAHAACDLMIGANPNAAANREAMFGRWTGLEGGVPPAADGANAVGAEGDAAL</sequence>
<proteinExistence type="predicted"/>